<dbReference type="Pfam" id="PF01973">
    <property type="entry name" value="MptE-like"/>
    <property type="match status" value="1"/>
</dbReference>
<dbReference type="PANTHER" id="PTHR41786">
    <property type="entry name" value="MOTILITY ACCESSORY FACTOR MAF"/>
    <property type="match status" value="1"/>
</dbReference>
<dbReference type="EMBL" id="SORI01000014">
    <property type="protein sequence ID" value="TDY58350.1"/>
    <property type="molecule type" value="Genomic_DNA"/>
</dbReference>
<feature type="domain" description="6-hydroxymethylpterin diphosphokinase MptE-like" evidence="1">
    <location>
        <begin position="214"/>
        <end position="385"/>
    </location>
</feature>
<comment type="caution">
    <text evidence="2">The sequence shown here is derived from an EMBL/GenBank/DDBJ whole genome shotgun (WGS) entry which is preliminary data.</text>
</comment>
<organism evidence="2 3">
    <name type="scientific">Aminivibrio pyruvatiphilus</name>
    <dbReference type="NCBI Taxonomy" id="1005740"/>
    <lineage>
        <taxon>Bacteria</taxon>
        <taxon>Thermotogati</taxon>
        <taxon>Synergistota</taxon>
        <taxon>Synergistia</taxon>
        <taxon>Synergistales</taxon>
        <taxon>Aminobacteriaceae</taxon>
        <taxon>Aminivibrio</taxon>
    </lineage>
</organism>
<keyword evidence="3" id="KW-1185">Reference proteome</keyword>
<dbReference type="PANTHER" id="PTHR41786:SF1">
    <property type="entry name" value="6-HYDROXYMETHYLPTERIN DIPHOSPHOKINASE MPTE-LIKE DOMAIN-CONTAINING PROTEIN"/>
    <property type="match status" value="1"/>
</dbReference>
<evidence type="ECO:0000259" key="1">
    <source>
        <dbReference type="Pfam" id="PF01973"/>
    </source>
</evidence>
<dbReference type="InterPro" id="IPR002826">
    <property type="entry name" value="MptE-like"/>
</dbReference>
<name>A0A4R8M6Y5_9BACT</name>
<reference evidence="2 3" key="1">
    <citation type="submission" date="2019-03" db="EMBL/GenBank/DDBJ databases">
        <title>Genomic Encyclopedia of Type Strains, Phase IV (KMG-IV): sequencing the most valuable type-strain genomes for metagenomic binning, comparative biology and taxonomic classification.</title>
        <authorList>
            <person name="Goeker M."/>
        </authorList>
    </citation>
    <scope>NUCLEOTIDE SEQUENCE [LARGE SCALE GENOMIC DNA]</scope>
    <source>
        <strain evidence="2 3">DSM 25964</strain>
    </source>
</reference>
<dbReference type="Proteomes" id="UP000295066">
    <property type="component" value="Unassembled WGS sequence"/>
</dbReference>
<protein>
    <recommendedName>
        <fullName evidence="1">6-hydroxymethylpterin diphosphokinase MptE-like domain-containing protein</fullName>
    </recommendedName>
</protein>
<proteinExistence type="predicted"/>
<dbReference type="RefSeq" id="WP_243833896.1">
    <property type="nucleotide sequence ID" value="NZ_SORI01000014.1"/>
</dbReference>
<gene>
    <name evidence="2" type="ORF">C8D99_11442</name>
</gene>
<dbReference type="AlphaFoldDB" id="A0A4R8M6Y5"/>
<evidence type="ECO:0000313" key="3">
    <source>
        <dbReference type="Proteomes" id="UP000295066"/>
    </source>
</evidence>
<evidence type="ECO:0000313" key="2">
    <source>
        <dbReference type="EMBL" id="TDY58350.1"/>
    </source>
</evidence>
<accession>A0A4R8M6Y5</accession>
<sequence>MKDIPALLEQNLRTLEKSQPKLAARLRQELDSIDRLPLAEVRETSSGRWVKVEEDAPFFDTTPVLPSRNKTEDDSYCYLVQGIGYPPYLFHVLRGIAKDALSIVVLEPDVRLLLLTLSVTSVFHAAPQSARISFIAYDERSLIDEAMFHNVTPIGIFPLLQSREINHRGLLEKDQENSRSRLFKSFWESIRYYAEQLGNSPEDTLLGIRHGALNTPWILRGPSFSNLKEAFGGRPAICVASGPSLKKNVDLLKGKEDQFLIVSCDSSLISLLRRGIRPHIVVTIERNLMYDVWVPNVLEEFYDECRDILLVSQSVSEPQTAGRWPGPVFVVGKMDSPADRWLVHEVLGMNLLLSGMCVAHMAMNVALVLGAPAVALIGQDLAFAEDGETTHIEDAASATPEGIARERALIKREIPGVNGGLVKTHQMWFYYLQIFERFLDHVEEGRVFQCSEAGASITGTTALPLSRFLEEQRTEESVPPLSGRIQLQSASKGNFVEYQKELAGRLDVAKAGLSLCDGLIEEMEKEVDRAVAPALLPDRRRNHAIKAATLLDQIHASHKALAFIGQSYTHIAGSSLAKNRFLDTMEQIRDWEEVHRGIIASHRVNVRFLRQWLSYMETVCNPRIWSVLESYSSLNENEVVREIPSVLAGFFEGNGPQNMLFEKGIALSYLLNRVDMIRHEDVAPQDLWNLARFLILQGRPFEACRFMQRAYAMLEGKEAVADTVVQFLFDWAKMESVHDLIREPRFEFALSLLQNIPERAPEMVQQVELEKSRLLDMQRDFMDGLFRILPSCEERTLLSYRNRAQKALASQNLPETFAWVMKMGEFLEKIPNQVFPYMQWLAKTALDCRGAVDTAVDQACSDALAFLLDKQNLLASLGFLWPTGWASYLRERGIEVGYVQDEQSPET</sequence>